<dbReference type="OrthoDB" id="4533at2"/>
<keyword evidence="8" id="KW-1185">Reference proteome</keyword>
<feature type="transmembrane region" description="Helical" evidence="6">
    <location>
        <begin position="46"/>
        <end position="68"/>
    </location>
</feature>
<dbReference type="eggNOG" id="COG0619">
    <property type="taxonomic scope" value="Bacteria"/>
</dbReference>
<evidence type="ECO:0000256" key="2">
    <source>
        <dbReference type="ARBA" id="ARBA00022475"/>
    </source>
</evidence>
<evidence type="ECO:0000256" key="5">
    <source>
        <dbReference type="ARBA" id="ARBA00023136"/>
    </source>
</evidence>
<dbReference type="HOGENOM" id="CLU_056469_1_3_11"/>
<protein>
    <submittedName>
        <fullName evidence="7">Cobalt ABC transporter, inner membrane subunit CbiQ</fullName>
    </submittedName>
</protein>
<keyword evidence="3 6" id="KW-0812">Transmembrane</keyword>
<dbReference type="NCBIfam" id="TIGR02454">
    <property type="entry name" value="ECF_T_CbiQ"/>
    <property type="match status" value="1"/>
</dbReference>
<reference evidence="8" key="2">
    <citation type="submission" date="2010-01" db="EMBL/GenBank/DDBJ databases">
        <title>The complete genome of Conexibacter woesei DSM 14684.</title>
        <authorList>
            <consortium name="US DOE Joint Genome Institute (JGI-PGF)"/>
            <person name="Lucas S."/>
            <person name="Copeland A."/>
            <person name="Lapidus A."/>
            <person name="Glavina del Rio T."/>
            <person name="Dalin E."/>
            <person name="Tice H."/>
            <person name="Bruce D."/>
            <person name="Goodwin L."/>
            <person name="Pitluck S."/>
            <person name="Kyrpides N."/>
            <person name="Mavromatis K."/>
            <person name="Ivanova N."/>
            <person name="Mikhailova N."/>
            <person name="Chertkov O."/>
            <person name="Brettin T."/>
            <person name="Detter J.C."/>
            <person name="Han C."/>
            <person name="Larimer F."/>
            <person name="Land M."/>
            <person name="Hauser L."/>
            <person name="Markowitz V."/>
            <person name="Cheng J.-F."/>
            <person name="Hugenholtz P."/>
            <person name="Woyke T."/>
            <person name="Wu D."/>
            <person name="Pukall R."/>
            <person name="Steenblock K."/>
            <person name="Schneider S."/>
            <person name="Klenk H.-P."/>
            <person name="Eisen J.A."/>
        </authorList>
    </citation>
    <scope>NUCLEOTIDE SEQUENCE [LARGE SCALE GENOMIC DNA]</scope>
    <source>
        <strain evidence="8">DSM 14684 / CIP 108061 / JCM 11494 / NBRC 100937 / ID131577</strain>
    </source>
</reference>
<feature type="transmembrane region" description="Helical" evidence="6">
    <location>
        <begin position="75"/>
        <end position="92"/>
    </location>
</feature>
<dbReference type="Proteomes" id="UP000008229">
    <property type="component" value="Chromosome"/>
</dbReference>
<gene>
    <name evidence="7" type="ordered locus">Cwoe_4295</name>
</gene>
<keyword evidence="4 6" id="KW-1133">Transmembrane helix</keyword>
<dbReference type="Pfam" id="PF02361">
    <property type="entry name" value="CbiQ"/>
    <property type="match status" value="1"/>
</dbReference>
<dbReference type="PANTHER" id="PTHR34857:SF2">
    <property type="entry name" value="SLL0384 PROTEIN"/>
    <property type="match status" value="1"/>
</dbReference>
<evidence type="ECO:0000256" key="3">
    <source>
        <dbReference type="ARBA" id="ARBA00022692"/>
    </source>
</evidence>
<dbReference type="STRING" id="469383.Cwoe_4295"/>
<dbReference type="InterPro" id="IPR012809">
    <property type="entry name" value="ECF_CbiQ"/>
</dbReference>
<dbReference type="KEGG" id="cwo:Cwoe_4295"/>
<dbReference type="RefSeq" id="WP_012935760.1">
    <property type="nucleotide sequence ID" value="NC_013739.1"/>
</dbReference>
<name>D3F6R1_CONWI</name>
<evidence type="ECO:0000313" key="7">
    <source>
        <dbReference type="EMBL" id="ADB52709.1"/>
    </source>
</evidence>
<dbReference type="GO" id="GO:0043190">
    <property type="term" value="C:ATP-binding cassette (ABC) transporter complex"/>
    <property type="evidence" value="ECO:0007669"/>
    <property type="project" value="InterPro"/>
</dbReference>
<evidence type="ECO:0000256" key="1">
    <source>
        <dbReference type="ARBA" id="ARBA00004651"/>
    </source>
</evidence>
<comment type="subcellular location">
    <subcellularLocation>
        <location evidence="1">Cell membrane</location>
        <topology evidence="1">Multi-pass membrane protein</topology>
    </subcellularLocation>
</comment>
<dbReference type="GO" id="GO:0006824">
    <property type="term" value="P:cobalt ion transport"/>
    <property type="evidence" value="ECO:0007669"/>
    <property type="project" value="InterPro"/>
</dbReference>
<reference evidence="7 8" key="1">
    <citation type="journal article" date="2010" name="Stand. Genomic Sci.">
        <title>Complete genome sequence of Conexibacter woesei type strain (ID131577).</title>
        <authorList>
            <person name="Pukall R."/>
            <person name="Lapidus A."/>
            <person name="Glavina Del Rio T."/>
            <person name="Copeland A."/>
            <person name="Tice H."/>
            <person name="Cheng J.-F."/>
            <person name="Lucas S."/>
            <person name="Chen F."/>
            <person name="Nolan M."/>
            <person name="Bruce D."/>
            <person name="Goodwin L."/>
            <person name="Pitluck S."/>
            <person name="Mavromatis K."/>
            <person name="Ivanova N."/>
            <person name="Ovchinnikova G."/>
            <person name="Pati A."/>
            <person name="Chen A."/>
            <person name="Palaniappan K."/>
            <person name="Land M."/>
            <person name="Hauser L."/>
            <person name="Chang Y.-J."/>
            <person name="Jeffries C.D."/>
            <person name="Chain P."/>
            <person name="Meincke L."/>
            <person name="Sims D."/>
            <person name="Brettin T."/>
            <person name="Detter J.C."/>
            <person name="Rohde M."/>
            <person name="Goeker M."/>
            <person name="Bristow J."/>
            <person name="Eisen J.A."/>
            <person name="Markowitz V."/>
            <person name="Kyrpides N.C."/>
            <person name="Klenk H.-P."/>
            <person name="Hugenholtz P."/>
        </authorList>
    </citation>
    <scope>NUCLEOTIDE SEQUENCE [LARGE SCALE GENOMIC DNA]</scope>
    <source>
        <strain evidence="8">DSM 14684 / CIP 108061 / JCM 11494 / NBRC 100937 / ID131577</strain>
    </source>
</reference>
<proteinExistence type="predicted"/>
<organism evidence="7 8">
    <name type="scientific">Conexibacter woesei (strain DSM 14684 / CCUG 47730 / CIP 108061 / JCM 11494 / NBRC 100937 / ID131577)</name>
    <dbReference type="NCBI Taxonomy" id="469383"/>
    <lineage>
        <taxon>Bacteria</taxon>
        <taxon>Bacillati</taxon>
        <taxon>Actinomycetota</taxon>
        <taxon>Thermoleophilia</taxon>
        <taxon>Solirubrobacterales</taxon>
        <taxon>Conexibacteraceae</taxon>
        <taxon>Conexibacter</taxon>
    </lineage>
</organism>
<feature type="transmembrane region" description="Helical" evidence="6">
    <location>
        <begin position="145"/>
        <end position="164"/>
    </location>
</feature>
<feature type="transmembrane region" description="Helical" evidence="6">
    <location>
        <begin position="112"/>
        <end position="133"/>
    </location>
</feature>
<dbReference type="AlphaFoldDB" id="D3F6R1"/>
<dbReference type="CDD" id="cd16914">
    <property type="entry name" value="EcfT"/>
    <property type="match status" value="1"/>
</dbReference>
<keyword evidence="2" id="KW-1003">Cell membrane</keyword>
<evidence type="ECO:0000256" key="6">
    <source>
        <dbReference type="SAM" id="Phobius"/>
    </source>
</evidence>
<evidence type="ECO:0000256" key="4">
    <source>
        <dbReference type="ARBA" id="ARBA00022989"/>
    </source>
</evidence>
<accession>D3F6R1</accession>
<dbReference type="EMBL" id="CP001854">
    <property type="protein sequence ID" value="ADB52709.1"/>
    <property type="molecule type" value="Genomic_DNA"/>
</dbReference>
<sequence>MSGAHSLTLTGVAGDPGSAIHRLDPRAKLLAMLAITLAAVSTPLRAWPVFVACAAVLAATAIVARVGAGTVWRRARIVLPPVLLIAVLIPFMRPGGTTWSLGPLTVSEAGLAVFAALAAKAAIGTVGAVLLGATTSYPDVLRGLAGLRVPPLLTLVAGFMYRYLHVIAEELRRTRAALASRAFHPRRATDVAPLGRASAALFLRTHARGERVYLAMVARGYAGAMPELEPLRLARRDVAAVGGVLALLVAVRVAAEVAGAR</sequence>
<keyword evidence="5 6" id="KW-0472">Membrane</keyword>
<dbReference type="PANTHER" id="PTHR34857">
    <property type="entry name" value="SLL0384 PROTEIN"/>
    <property type="match status" value="1"/>
</dbReference>
<dbReference type="InterPro" id="IPR051611">
    <property type="entry name" value="ECF_transporter_component"/>
</dbReference>
<evidence type="ECO:0000313" key="8">
    <source>
        <dbReference type="Proteomes" id="UP000008229"/>
    </source>
</evidence>
<dbReference type="InterPro" id="IPR003339">
    <property type="entry name" value="ABC/ECF_trnsptr_transmembrane"/>
</dbReference>